<sequence>MHPAYSVIVFTTSSGAGYGLLFWLSLAHMAGRLPGGVMAFVAITLALALITAGLVSSTLHLGHPERAIGAFSQWRSSWLSREGVAAVATYIPAGLLGLIWLVGAEVGFTNILAMLSAIGAVATVYCTGMIYGSLRTIRQWNKGLTPVVYLALAGATGSLLLALLMSFFGAAAAWLGALTLVSLVVAGAIKLAYWRQIDADPGQYTAEMATGLGGQGGSVVPLDPPHTKPNFVMREMGYQVARKHAARLRRLSIITLFVVPIGAVTMVILAPGAASMLYLIATLAAAWGVATERWLFFADADHVSQLFYGATRA</sequence>
<dbReference type="GO" id="GO:0019645">
    <property type="term" value="P:anaerobic electron transport chain"/>
    <property type="evidence" value="ECO:0007669"/>
    <property type="project" value="InterPro"/>
</dbReference>
<feature type="transmembrane region" description="Helical" evidence="1">
    <location>
        <begin position="108"/>
        <end position="131"/>
    </location>
</feature>
<dbReference type="RefSeq" id="WP_058313268.1">
    <property type="nucleotide sequence ID" value="NZ_CYTO01000002.1"/>
</dbReference>
<gene>
    <name evidence="2" type="ORF">TA5114_00010</name>
</gene>
<dbReference type="PANTHER" id="PTHR38095:SF1">
    <property type="entry name" value="ANAEROBIC DIMETHYL SULFOXIDE REDUCTASE CHAIN YNFH"/>
    <property type="match status" value="1"/>
</dbReference>
<dbReference type="PANTHER" id="PTHR38095">
    <property type="entry name" value="ANAEROBIC DIMETHYL SULFOXIDE REDUCTASE CHAIN YNFH"/>
    <property type="match status" value="1"/>
</dbReference>
<feature type="transmembrane region" description="Helical" evidence="1">
    <location>
        <begin position="276"/>
        <end position="296"/>
    </location>
</feature>
<feature type="transmembrane region" description="Helical" evidence="1">
    <location>
        <begin position="38"/>
        <end position="62"/>
    </location>
</feature>
<dbReference type="Pfam" id="PF04976">
    <property type="entry name" value="DmsC"/>
    <property type="match status" value="1"/>
</dbReference>
<dbReference type="GO" id="GO:0009390">
    <property type="term" value="C:dimethyl sulfoxide reductase complex"/>
    <property type="evidence" value="ECO:0007669"/>
    <property type="project" value="TreeGrafter"/>
</dbReference>
<keyword evidence="1" id="KW-0472">Membrane</keyword>
<keyword evidence="3" id="KW-1185">Reference proteome</keyword>
<accession>A0A0P1IKV7</accession>
<proteinExistence type="predicted"/>
<keyword evidence="1" id="KW-0812">Transmembrane</keyword>
<dbReference type="OrthoDB" id="5520897at2"/>
<keyword evidence="1" id="KW-1133">Transmembrane helix</keyword>
<feature type="transmembrane region" description="Helical" evidence="1">
    <location>
        <begin position="143"/>
        <end position="165"/>
    </location>
</feature>
<feature type="transmembrane region" description="Helical" evidence="1">
    <location>
        <begin position="83"/>
        <end position="102"/>
    </location>
</feature>
<dbReference type="AlphaFoldDB" id="A0A0P1IKV7"/>
<name>A0A0P1IKV7_9RHOB</name>
<dbReference type="STRING" id="1715691.TA5113_00042"/>
<organism evidence="2 3">
    <name type="scientific">Cognatishimia activa</name>
    <dbReference type="NCBI Taxonomy" id="1715691"/>
    <lineage>
        <taxon>Bacteria</taxon>
        <taxon>Pseudomonadati</taxon>
        <taxon>Pseudomonadota</taxon>
        <taxon>Alphaproteobacteria</taxon>
        <taxon>Rhodobacterales</taxon>
        <taxon>Paracoccaceae</taxon>
        <taxon>Cognatishimia</taxon>
    </lineage>
</organism>
<feature type="transmembrane region" description="Helical" evidence="1">
    <location>
        <begin position="171"/>
        <end position="193"/>
    </location>
</feature>
<evidence type="ECO:0000256" key="1">
    <source>
        <dbReference type="SAM" id="Phobius"/>
    </source>
</evidence>
<dbReference type="Proteomes" id="UP000051184">
    <property type="component" value="Unassembled WGS sequence"/>
</dbReference>
<feature type="transmembrane region" description="Helical" evidence="1">
    <location>
        <begin position="251"/>
        <end position="270"/>
    </location>
</feature>
<dbReference type="InterPro" id="IPR007059">
    <property type="entry name" value="DmsC"/>
</dbReference>
<evidence type="ECO:0000313" key="3">
    <source>
        <dbReference type="Proteomes" id="UP000051184"/>
    </source>
</evidence>
<feature type="transmembrane region" description="Helical" evidence="1">
    <location>
        <begin position="7"/>
        <end position="26"/>
    </location>
</feature>
<reference evidence="3" key="1">
    <citation type="submission" date="2015-09" db="EMBL/GenBank/DDBJ databases">
        <authorList>
            <person name="Rodrigo-Torres Lidia"/>
            <person name="Arahal R.David."/>
        </authorList>
    </citation>
    <scope>NUCLEOTIDE SEQUENCE [LARGE SCALE GENOMIC DNA]</scope>
    <source>
        <strain evidence="3">CECT 5114</strain>
    </source>
</reference>
<dbReference type="EMBL" id="CYUE01000001">
    <property type="protein sequence ID" value="CUK24235.1"/>
    <property type="molecule type" value="Genomic_DNA"/>
</dbReference>
<evidence type="ECO:0000313" key="2">
    <source>
        <dbReference type="EMBL" id="CUK24235.1"/>
    </source>
</evidence>
<dbReference type="GO" id="GO:0005886">
    <property type="term" value="C:plasma membrane"/>
    <property type="evidence" value="ECO:0007669"/>
    <property type="project" value="TreeGrafter"/>
</dbReference>
<protein>
    <submittedName>
        <fullName evidence="2">Formate-dependent nitrite reductase, membrane component</fullName>
    </submittedName>
</protein>
<dbReference type="GO" id="GO:0009389">
    <property type="term" value="F:dimethyl sulfoxide reductase activity"/>
    <property type="evidence" value="ECO:0007669"/>
    <property type="project" value="TreeGrafter"/>
</dbReference>